<dbReference type="Pfam" id="PF01476">
    <property type="entry name" value="LysM"/>
    <property type="match status" value="2"/>
</dbReference>
<dbReference type="SUPFAM" id="SSF54106">
    <property type="entry name" value="LysM domain"/>
    <property type="match status" value="2"/>
</dbReference>
<dbReference type="InterPro" id="IPR034274">
    <property type="entry name" value="ENP1_M14_CPD"/>
</dbReference>
<dbReference type="Gene3D" id="3.10.350.10">
    <property type="entry name" value="LysM domain"/>
    <property type="match status" value="2"/>
</dbReference>
<dbReference type="GO" id="GO:0005615">
    <property type="term" value="C:extracellular space"/>
    <property type="evidence" value="ECO:0007669"/>
    <property type="project" value="TreeGrafter"/>
</dbReference>
<dbReference type="PANTHER" id="PTHR11705:SF143">
    <property type="entry name" value="SLL0236 PROTEIN"/>
    <property type="match status" value="1"/>
</dbReference>
<dbReference type="AlphaFoldDB" id="A0A1G8VRU2"/>
<dbReference type="SMART" id="SM00631">
    <property type="entry name" value="Zn_pept"/>
    <property type="match status" value="1"/>
</dbReference>
<feature type="domain" description="LysM" evidence="8">
    <location>
        <begin position="1"/>
        <end position="45"/>
    </location>
</feature>
<evidence type="ECO:0000313" key="10">
    <source>
        <dbReference type="EMBL" id="SDJ68752.1"/>
    </source>
</evidence>
<dbReference type="Gene3D" id="3.40.630.10">
    <property type="entry name" value="Zn peptidases"/>
    <property type="match status" value="1"/>
</dbReference>
<evidence type="ECO:0000259" key="9">
    <source>
        <dbReference type="PROSITE" id="PS52035"/>
    </source>
</evidence>
<dbReference type="Proteomes" id="UP000198694">
    <property type="component" value="Unassembled WGS sequence"/>
</dbReference>
<feature type="domain" description="LysM" evidence="8">
    <location>
        <begin position="51"/>
        <end position="95"/>
    </location>
</feature>
<keyword evidence="5" id="KW-0862">Zinc</keyword>
<dbReference type="RefSeq" id="WP_093210438.1">
    <property type="nucleotide sequence ID" value="NZ_FNFL01000001.1"/>
</dbReference>
<dbReference type="STRING" id="407036.SAMN05216243_0310"/>
<proteinExistence type="inferred from homology"/>
<protein>
    <submittedName>
        <fullName evidence="10">G-D-glutamyl-meso-diaminopimelate peptidase</fullName>
    </submittedName>
</protein>
<reference evidence="10 11" key="1">
    <citation type="submission" date="2016-10" db="EMBL/GenBank/DDBJ databases">
        <authorList>
            <person name="de Groot N.N."/>
        </authorList>
    </citation>
    <scope>NUCLEOTIDE SEQUENCE [LARGE SCALE GENOMIC DNA]</scope>
    <source>
        <strain evidence="10 11">CGMCC 1.6502</strain>
    </source>
</reference>
<comment type="similarity">
    <text evidence="2 7">Belongs to the peptidase M14 family.</text>
</comment>
<dbReference type="CDD" id="cd06229">
    <property type="entry name" value="M14_Endopeptidase_I"/>
    <property type="match status" value="1"/>
</dbReference>
<evidence type="ECO:0000313" key="11">
    <source>
        <dbReference type="Proteomes" id="UP000198694"/>
    </source>
</evidence>
<dbReference type="InterPro" id="IPR036779">
    <property type="entry name" value="LysM_dom_sf"/>
</dbReference>
<evidence type="ECO:0000256" key="6">
    <source>
        <dbReference type="ARBA" id="ARBA00023049"/>
    </source>
</evidence>
<dbReference type="Pfam" id="PF00246">
    <property type="entry name" value="Peptidase_M14"/>
    <property type="match status" value="1"/>
</dbReference>
<dbReference type="PROSITE" id="PS51782">
    <property type="entry name" value="LYSM"/>
    <property type="match status" value="2"/>
</dbReference>
<evidence type="ECO:0000256" key="3">
    <source>
        <dbReference type="ARBA" id="ARBA00022670"/>
    </source>
</evidence>
<dbReference type="GO" id="GO:0006508">
    <property type="term" value="P:proteolysis"/>
    <property type="evidence" value="ECO:0007669"/>
    <property type="project" value="UniProtKB-KW"/>
</dbReference>
<organism evidence="10 11">
    <name type="scientific">Sediminibacillus albus</name>
    <dbReference type="NCBI Taxonomy" id="407036"/>
    <lineage>
        <taxon>Bacteria</taxon>
        <taxon>Bacillati</taxon>
        <taxon>Bacillota</taxon>
        <taxon>Bacilli</taxon>
        <taxon>Bacillales</taxon>
        <taxon>Bacillaceae</taxon>
        <taxon>Sediminibacillus</taxon>
    </lineage>
</organism>
<dbReference type="SMART" id="SM00257">
    <property type="entry name" value="LysM"/>
    <property type="match status" value="2"/>
</dbReference>
<keyword evidence="4" id="KW-0378">Hydrolase</keyword>
<dbReference type="CDD" id="cd00118">
    <property type="entry name" value="LysM"/>
    <property type="match status" value="2"/>
</dbReference>
<gene>
    <name evidence="10" type="ORF">SAMN05216243_0310</name>
</gene>
<dbReference type="InterPro" id="IPR018392">
    <property type="entry name" value="LysM"/>
</dbReference>
<sequence length="396" mass="44953">MEITVRQGDSLWYYSQLFQIPAQLVYDSNRNINPSQITAGQTIQIPGFTVSEYTVESGDTFWSLAARRNLNADALSLLNPAVNPQQLTIGQRLLLPARVTWRVVDGQEAYNYEAMNEDINQLINIYPFLMTETIGNSVMGKNITEIRVGRGAKQVHTNSSFHANEWITTPVMMWFLNDYLLAVTNNGSIANINMPEIYNNVLWSIVPMVNPDGVNLVLNGLPEQEPYRSEVLEINGGSRDFSGWKANIRGVDLNNQFPAKWEIEKARKRQVPSPRDYPGPFPLSEPEAQAMAELTRSMDFRRVNALHTQGEVIYWGFEDQEPPEAETIVQEYANVSGYLPIRTVESYAGYKDWFIQEWNRPGFTIELGRGTNPLPLSQFNQIYRAASGILLANLYM</sequence>
<feature type="domain" description="Peptidase M14" evidence="9">
    <location>
        <begin position="108"/>
        <end position="394"/>
    </location>
</feature>
<dbReference type="GO" id="GO:0004181">
    <property type="term" value="F:metallocarboxypeptidase activity"/>
    <property type="evidence" value="ECO:0007669"/>
    <property type="project" value="InterPro"/>
</dbReference>
<comment type="cofactor">
    <cofactor evidence="1">
        <name>Zn(2+)</name>
        <dbReference type="ChEBI" id="CHEBI:29105"/>
    </cofactor>
</comment>
<dbReference type="EMBL" id="FNFL01000001">
    <property type="protein sequence ID" value="SDJ68752.1"/>
    <property type="molecule type" value="Genomic_DNA"/>
</dbReference>
<keyword evidence="6" id="KW-0482">Metalloprotease</keyword>
<dbReference type="InterPro" id="IPR000834">
    <property type="entry name" value="Peptidase_M14"/>
</dbReference>
<keyword evidence="11" id="KW-1185">Reference proteome</keyword>
<name>A0A1G8VRU2_9BACI</name>
<evidence type="ECO:0000256" key="4">
    <source>
        <dbReference type="ARBA" id="ARBA00022801"/>
    </source>
</evidence>
<dbReference type="GO" id="GO:0008270">
    <property type="term" value="F:zinc ion binding"/>
    <property type="evidence" value="ECO:0007669"/>
    <property type="project" value="InterPro"/>
</dbReference>
<evidence type="ECO:0000256" key="2">
    <source>
        <dbReference type="ARBA" id="ARBA00005988"/>
    </source>
</evidence>
<dbReference type="PANTHER" id="PTHR11705">
    <property type="entry name" value="PROTEASE FAMILY M14 CARBOXYPEPTIDASE A,B"/>
    <property type="match status" value="1"/>
</dbReference>
<accession>A0A1G8VRU2</accession>
<dbReference type="PROSITE" id="PS52035">
    <property type="entry name" value="PEPTIDASE_M14"/>
    <property type="match status" value="1"/>
</dbReference>
<feature type="active site" description="Proton donor/acceptor" evidence="7">
    <location>
        <position position="366"/>
    </location>
</feature>
<keyword evidence="3" id="KW-0645">Protease</keyword>
<dbReference type="SUPFAM" id="SSF53187">
    <property type="entry name" value="Zn-dependent exopeptidases"/>
    <property type="match status" value="1"/>
</dbReference>
<evidence type="ECO:0000256" key="5">
    <source>
        <dbReference type="ARBA" id="ARBA00022833"/>
    </source>
</evidence>
<dbReference type="OrthoDB" id="9802862at2"/>
<evidence type="ECO:0000256" key="7">
    <source>
        <dbReference type="PROSITE-ProRule" id="PRU01379"/>
    </source>
</evidence>
<evidence type="ECO:0000259" key="8">
    <source>
        <dbReference type="PROSITE" id="PS51782"/>
    </source>
</evidence>
<evidence type="ECO:0000256" key="1">
    <source>
        <dbReference type="ARBA" id="ARBA00001947"/>
    </source>
</evidence>